<name>A0ABN0K3F6_ACICA</name>
<organism evidence="2 3">
    <name type="scientific">Acinetobacter calcoaceticus DSM 30006 = CIP 81.8</name>
    <dbReference type="NCBI Taxonomy" id="981331"/>
    <lineage>
        <taxon>Bacteria</taxon>
        <taxon>Pseudomonadati</taxon>
        <taxon>Pseudomonadota</taxon>
        <taxon>Gammaproteobacteria</taxon>
        <taxon>Moraxellales</taxon>
        <taxon>Moraxellaceae</taxon>
        <taxon>Acinetobacter</taxon>
        <taxon>Acinetobacter calcoaceticus/baumannii complex</taxon>
    </lineage>
</organism>
<feature type="chain" id="PRO_5046926075" evidence="1">
    <location>
        <begin position="22"/>
        <end position="284"/>
    </location>
</feature>
<dbReference type="GeneID" id="92918402"/>
<dbReference type="Proteomes" id="UP000013024">
    <property type="component" value="Unassembled WGS sequence"/>
</dbReference>
<keyword evidence="3" id="KW-1185">Reference proteome</keyword>
<comment type="caution">
    <text evidence="2">The sequence shown here is derived from an EMBL/GenBank/DDBJ whole genome shotgun (WGS) entry which is preliminary data.</text>
</comment>
<accession>A0ABN0K3F6</accession>
<sequence length="284" mass="31045">MKISKLAIVLSLLLTSSISNADLFGYSGNNPTTNPKGEIVATKLDNPFAGFLILDGTIYNPDNISNFPGSVIVIYEDSNGKTKGYPYIDRILKDGISNPKIRLSDLKYDTYLLDTKDAINMGIPAIGVEYEKNSKVEYKFFKSADSSISIDDLDKKKFSELAKAAKAEFENKKDVKFKSVAVILEAAILTTSFSMLKGTKANSKITGPGWQVGGLFYSSQEKSKSRTQVGVITANYTPSLSDTIIKTLPPVIPTLSLEGKQGIRVGNTDKSSTETKFSNIMRFE</sequence>
<feature type="signal peptide" evidence="1">
    <location>
        <begin position="1"/>
        <end position="21"/>
    </location>
</feature>
<dbReference type="EMBL" id="APQI01000006">
    <property type="protein sequence ID" value="ENV97600.1"/>
    <property type="molecule type" value="Genomic_DNA"/>
</dbReference>
<dbReference type="RefSeq" id="WP_005048888.1">
    <property type="nucleotide sequence ID" value="NZ_KB849780.1"/>
</dbReference>
<reference evidence="2 3" key="1">
    <citation type="submission" date="2013-02" db="EMBL/GenBank/DDBJ databases">
        <title>The Genome Sequence of Acinetobacter calcoaceticus CIP 81.8.</title>
        <authorList>
            <consortium name="The Broad Institute Genome Sequencing Platform"/>
            <consortium name="The Broad Institute Genome Sequencing Center for Infectious Disease"/>
            <person name="Cerqueira G."/>
            <person name="Feldgarden M."/>
            <person name="Courvalin P."/>
            <person name="Perichon B."/>
            <person name="Grillot-Courvalin C."/>
            <person name="Clermont D."/>
            <person name="Rocha E."/>
            <person name="Yoon E.-J."/>
            <person name="Nemec A."/>
            <person name="Walker B."/>
            <person name="Young S.K."/>
            <person name="Zeng Q."/>
            <person name="Gargeya S."/>
            <person name="Fitzgerald M."/>
            <person name="Haas B."/>
            <person name="Abouelleil A."/>
            <person name="Alvarado L."/>
            <person name="Arachchi H.M."/>
            <person name="Berlin A.M."/>
            <person name="Chapman S.B."/>
            <person name="Dewar J."/>
            <person name="Goldberg J."/>
            <person name="Griggs A."/>
            <person name="Gujja S."/>
            <person name="Hansen M."/>
            <person name="Howarth C."/>
            <person name="Imamovic A."/>
            <person name="Larimer J."/>
            <person name="McCowan C."/>
            <person name="Murphy C."/>
            <person name="Neiman D."/>
            <person name="Pearson M."/>
            <person name="Priest M."/>
            <person name="Roberts A."/>
            <person name="Saif S."/>
            <person name="Shea T."/>
            <person name="Sisk P."/>
            <person name="Sykes S."/>
            <person name="Wortman J."/>
            <person name="Nusbaum C."/>
            <person name="Birren B."/>
        </authorList>
    </citation>
    <scope>NUCLEOTIDE SEQUENCE [LARGE SCALE GENOMIC DNA]</scope>
    <source>
        <strain evidence="2 3">CIP 81.8</strain>
    </source>
</reference>
<evidence type="ECO:0000313" key="3">
    <source>
        <dbReference type="Proteomes" id="UP000013024"/>
    </source>
</evidence>
<gene>
    <name evidence="2" type="ORF">F936_03241</name>
</gene>
<proteinExistence type="predicted"/>
<evidence type="ECO:0000313" key="2">
    <source>
        <dbReference type="EMBL" id="ENV97600.1"/>
    </source>
</evidence>
<protein>
    <submittedName>
        <fullName evidence="2">Uncharacterized protein</fullName>
    </submittedName>
</protein>
<keyword evidence="1" id="KW-0732">Signal</keyword>
<evidence type="ECO:0000256" key="1">
    <source>
        <dbReference type="SAM" id="SignalP"/>
    </source>
</evidence>